<dbReference type="Gene3D" id="1.10.1240.30">
    <property type="entry name" value="KaiA/RbsU domain"/>
    <property type="match status" value="1"/>
</dbReference>
<evidence type="ECO:0000256" key="1">
    <source>
        <dbReference type="ARBA" id="ARBA00023108"/>
    </source>
</evidence>
<feature type="domain" description="KaiA C-terminal" evidence="3">
    <location>
        <begin position="87"/>
        <end position="195"/>
    </location>
</feature>
<evidence type="ECO:0000259" key="3">
    <source>
        <dbReference type="PROSITE" id="PS51431"/>
    </source>
</evidence>
<reference evidence="4 5" key="1">
    <citation type="submission" date="2024-04" db="EMBL/GenBank/DDBJ databases">
        <title>Okeanomitos corallinicola gen. &amp; sp. nov. (Nostocales, Cyanobacteria), a new toxic marine heterocyst-forming cyanobacterium from a coral reef.</title>
        <authorList>
            <person name="Li H."/>
            <person name="Li R."/>
            <person name="Kang J."/>
            <person name="Hii K.S."/>
            <person name="Mohamed H.F."/>
            <person name="Xu X."/>
            <person name="Luo Z."/>
        </authorList>
    </citation>
    <scope>NUCLEOTIDE SEQUENCE [LARGE SCALE GENOMIC DNA]</scope>
    <source>
        <strain evidence="4 5">TIOX110</strain>
    </source>
</reference>
<dbReference type="RefSeq" id="WP_353932988.1">
    <property type="nucleotide sequence ID" value="NZ_CP150886.1"/>
</dbReference>
<organism evidence="4 5">
    <name type="scientific">Okeanomitos corallinicola TIOX110</name>
    <dbReference type="NCBI Taxonomy" id="3133117"/>
    <lineage>
        <taxon>Bacteria</taxon>
        <taxon>Bacillati</taxon>
        <taxon>Cyanobacteriota</taxon>
        <taxon>Cyanophyceae</taxon>
        <taxon>Nostocales</taxon>
        <taxon>Aphanizomenonaceae</taxon>
        <taxon>Okeanomitos</taxon>
    </lineage>
</organism>
<keyword evidence="1" id="KW-0090">Biological rhythms</keyword>
<proteinExistence type="predicted"/>
<dbReference type="InterPro" id="IPR011648">
    <property type="entry name" value="Circadian_clock_KaiA"/>
</dbReference>
<dbReference type="Pfam" id="PF07688">
    <property type="entry name" value="KaiA"/>
    <property type="match status" value="1"/>
</dbReference>
<dbReference type="SUPFAM" id="SSF101215">
    <property type="entry name" value="KaiA/RbsU domain"/>
    <property type="match status" value="1"/>
</dbReference>
<dbReference type="InterPro" id="IPR020856">
    <property type="entry name" value="Circadian_clock_protein_KaiA_C"/>
</dbReference>
<dbReference type="EMBL" id="CP150886">
    <property type="protein sequence ID" value="WZB90093.1"/>
    <property type="molecule type" value="Genomic_DNA"/>
</dbReference>
<dbReference type="InterPro" id="IPR017944">
    <property type="entry name" value="KaiA/RbsU_helical_domain_sf"/>
</dbReference>
<dbReference type="PROSITE" id="PS51431">
    <property type="entry name" value="KAIA_C"/>
    <property type="match status" value="1"/>
</dbReference>
<dbReference type="Proteomes" id="UP001483337">
    <property type="component" value="Chromosome"/>
</dbReference>
<evidence type="ECO:0000256" key="2">
    <source>
        <dbReference type="ARBA" id="ARBA00034852"/>
    </source>
</evidence>
<accession>A0ABZ2UXF7</accession>
<dbReference type="SMART" id="SM01247">
    <property type="entry name" value="KaiA"/>
    <property type="match status" value="1"/>
</dbReference>
<keyword evidence="5" id="KW-1185">Reference proteome</keyword>
<protein>
    <recommendedName>
        <fullName evidence="2">Circadian clock oscillator protein KaiA</fullName>
    </recommendedName>
</protein>
<evidence type="ECO:0000313" key="5">
    <source>
        <dbReference type="Proteomes" id="UP001483337"/>
    </source>
</evidence>
<gene>
    <name evidence="4" type="ORF">WJM97_10555</name>
</gene>
<evidence type="ECO:0000313" key="4">
    <source>
        <dbReference type="EMBL" id="WZB90093.1"/>
    </source>
</evidence>
<name>A0ABZ2UXF7_9CYAN</name>
<sequence length="197" mass="23425">MILPVLLICPQQIKKYLDHSYTENKLQSLTDHVKNFIHQTYHQLFNWQLTFITHSSHYLIPSKLVNDNPLLIHNDKYFQILACHEQKNQQIFQEMSPAEKQQTLRNLKLEYREILIDYFVSEQNLKIKIDKFINTLFCANIPVPQIIKIHMELIDEFSKQLKLEGRSDETLLDYRLTLIDILANLCEAYRSAISKHN</sequence>